<evidence type="ECO:0000313" key="2">
    <source>
        <dbReference type="EMBL" id="CAG9164491.1"/>
    </source>
</evidence>
<dbReference type="InterPro" id="IPR021556">
    <property type="entry name" value="DUF2950"/>
</dbReference>
<sequence>MYALTCLARQRIARALFLFAMLAAGSAPGYAQRAFDTPEAAMNAFGDAIATSNDTAVQAMLGPTSRNVIPPLGADLRYRFLAAWSQAHGIKMDGERLARVSVGQDGWTLPIPLVQSNGKWYFDMRAGLDEIRFRRIGRNELNTIQTMLAIYDAQREYADGNHGPNGMSVYARKLVSSQGKKDGLYWPTPPGEPESPLGPAFIEAATKLKGGEGYHGYRYKLLTSQRSSVNGNTYTYVVNGQLFGGFAVLAWPVRYGETGIKSFMINHEGKVYERDMGPDTAARAASIESFDPDRQWTEVSAQALAPQQ</sequence>
<keyword evidence="3" id="KW-1185">Reference proteome</keyword>
<dbReference type="Pfam" id="PF11453">
    <property type="entry name" value="DUF2950"/>
    <property type="match status" value="1"/>
</dbReference>
<dbReference type="EMBL" id="CAJZAG010000001">
    <property type="protein sequence ID" value="CAG9164491.1"/>
    <property type="molecule type" value="Genomic_DNA"/>
</dbReference>
<evidence type="ECO:0000313" key="3">
    <source>
        <dbReference type="Proteomes" id="UP000706525"/>
    </source>
</evidence>
<protein>
    <recommendedName>
        <fullName evidence="4">DUF2950 domain-containing protein</fullName>
    </recommendedName>
</protein>
<evidence type="ECO:0000256" key="1">
    <source>
        <dbReference type="SAM" id="SignalP"/>
    </source>
</evidence>
<proteinExistence type="predicted"/>
<organism evidence="2 3">
    <name type="scientific">Cupriavidus pampae</name>
    <dbReference type="NCBI Taxonomy" id="659251"/>
    <lineage>
        <taxon>Bacteria</taxon>
        <taxon>Pseudomonadati</taxon>
        <taxon>Pseudomonadota</taxon>
        <taxon>Betaproteobacteria</taxon>
        <taxon>Burkholderiales</taxon>
        <taxon>Burkholderiaceae</taxon>
        <taxon>Cupriavidus</taxon>
    </lineage>
</organism>
<gene>
    <name evidence="2" type="ORF">LMG32289_00834</name>
</gene>
<comment type="caution">
    <text evidence="2">The sequence shown here is derived from an EMBL/GenBank/DDBJ whole genome shotgun (WGS) entry which is preliminary data.</text>
</comment>
<dbReference type="RefSeq" id="WP_377745408.1">
    <property type="nucleotide sequence ID" value="NZ_CAJZAG010000001.1"/>
</dbReference>
<keyword evidence="1" id="KW-0732">Signal</keyword>
<evidence type="ECO:0008006" key="4">
    <source>
        <dbReference type="Google" id="ProtNLM"/>
    </source>
</evidence>
<accession>A0ABN7XU08</accession>
<feature type="signal peptide" evidence="1">
    <location>
        <begin position="1"/>
        <end position="31"/>
    </location>
</feature>
<reference evidence="2 3" key="1">
    <citation type="submission" date="2021-08" db="EMBL/GenBank/DDBJ databases">
        <authorList>
            <person name="Peeters C."/>
        </authorList>
    </citation>
    <scope>NUCLEOTIDE SEQUENCE [LARGE SCALE GENOMIC DNA]</scope>
    <source>
        <strain evidence="2 3">LMG 32289</strain>
    </source>
</reference>
<feature type="chain" id="PRO_5045587587" description="DUF2950 domain-containing protein" evidence="1">
    <location>
        <begin position="32"/>
        <end position="308"/>
    </location>
</feature>
<dbReference type="Proteomes" id="UP000706525">
    <property type="component" value="Unassembled WGS sequence"/>
</dbReference>
<name>A0ABN7XU08_9BURK</name>